<dbReference type="AlphaFoldDB" id="A0A151HYN0"/>
<evidence type="ECO:0000313" key="1">
    <source>
        <dbReference type="EMBL" id="KYM76917.1"/>
    </source>
</evidence>
<name>A0A151HYN0_9HYME</name>
<proteinExistence type="predicted"/>
<dbReference type="Proteomes" id="UP000078540">
    <property type="component" value="Unassembled WGS sequence"/>
</dbReference>
<protein>
    <submittedName>
        <fullName evidence="1">Uncharacterized protein</fullName>
    </submittedName>
</protein>
<sequence length="151" mass="17277">DRAHKRSKSSAKALSVSQENTAFHSAANDCANNRYGKSDLTPFTVHVQDSSNVTEAFYKVVIKRSRFQRTASVANSLVENAALANYDLIVYIPTKFFRDVFLYFDLHAVSPFVPKVETYFSFLLQNRTQKHICLKYTKIYTVVCILGKYFI</sequence>
<feature type="non-terminal residue" evidence="1">
    <location>
        <position position="1"/>
    </location>
</feature>
<accession>A0A151HYN0</accession>
<keyword evidence="2" id="KW-1185">Reference proteome</keyword>
<reference evidence="1 2" key="1">
    <citation type="submission" date="2015-09" db="EMBL/GenBank/DDBJ databases">
        <title>Atta colombica WGS genome.</title>
        <authorList>
            <person name="Nygaard S."/>
            <person name="Hu H."/>
            <person name="Boomsma J."/>
            <person name="Zhang G."/>
        </authorList>
    </citation>
    <scope>NUCLEOTIDE SEQUENCE [LARGE SCALE GENOMIC DNA]</scope>
    <source>
        <strain evidence="1">Treedump-2</strain>
        <tissue evidence="1">Whole body</tissue>
    </source>
</reference>
<organism evidence="1 2">
    <name type="scientific">Atta colombica</name>
    <dbReference type="NCBI Taxonomy" id="520822"/>
    <lineage>
        <taxon>Eukaryota</taxon>
        <taxon>Metazoa</taxon>
        <taxon>Ecdysozoa</taxon>
        <taxon>Arthropoda</taxon>
        <taxon>Hexapoda</taxon>
        <taxon>Insecta</taxon>
        <taxon>Pterygota</taxon>
        <taxon>Neoptera</taxon>
        <taxon>Endopterygota</taxon>
        <taxon>Hymenoptera</taxon>
        <taxon>Apocrita</taxon>
        <taxon>Aculeata</taxon>
        <taxon>Formicoidea</taxon>
        <taxon>Formicidae</taxon>
        <taxon>Myrmicinae</taxon>
        <taxon>Atta</taxon>
    </lineage>
</organism>
<evidence type="ECO:0000313" key="2">
    <source>
        <dbReference type="Proteomes" id="UP000078540"/>
    </source>
</evidence>
<dbReference type="EMBL" id="KQ976715">
    <property type="protein sequence ID" value="KYM76917.1"/>
    <property type="molecule type" value="Genomic_DNA"/>
</dbReference>
<gene>
    <name evidence="1" type="ORF">ALC53_12666</name>
</gene>